<dbReference type="AlphaFoldDB" id="C0CIY0"/>
<evidence type="ECO:0000313" key="1">
    <source>
        <dbReference type="EMBL" id="EEG50286.1"/>
    </source>
</evidence>
<dbReference type="Proteomes" id="UP000003100">
    <property type="component" value="Unassembled WGS sequence"/>
</dbReference>
<accession>C0CIY0</accession>
<gene>
    <name evidence="1" type="ORF">RUMHYD_00797</name>
</gene>
<proteinExistence type="predicted"/>
<name>C0CIY0_BLAHS</name>
<dbReference type="EMBL" id="ACBZ01000029">
    <property type="protein sequence ID" value="EEG50286.1"/>
    <property type="molecule type" value="Genomic_DNA"/>
</dbReference>
<reference evidence="1 2" key="1">
    <citation type="submission" date="2009-01" db="EMBL/GenBank/DDBJ databases">
        <authorList>
            <person name="Fulton L."/>
            <person name="Clifton S."/>
            <person name="Fulton B."/>
            <person name="Xu J."/>
            <person name="Minx P."/>
            <person name="Pepin K.H."/>
            <person name="Johnson M."/>
            <person name="Bhonagiri V."/>
            <person name="Nash W.E."/>
            <person name="Mardis E.R."/>
            <person name="Wilson R.K."/>
        </authorList>
    </citation>
    <scope>NUCLEOTIDE SEQUENCE [LARGE SCALE GENOMIC DNA]</scope>
    <source>
        <strain evidence="2">DSM 10507 / JCM 14656 / S5a33</strain>
    </source>
</reference>
<sequence>MNKPTSLASILYVISRKKKNVKEKLANLERYGKISTCVLFVLRTTEIII</sequence>
<evidence type="ECO:0000313" key="2">
    <source>
        <dbReference type="Proteomes" id="UP000003100"/>
    </source>
</evidence>
<keyword evidence="2" id="KW-1185">Reference proteome</keyword>
<organism evidence="1 2">
    <name type="scientific">Blautia hydrogenotrophica (strain DSM 10507 / JCM 14656 / S5a33)</name>
    <name type="common">Ruminococcus hydrogenotrophicus</name>
    <dbReference type="NCBI Taxonomy" id="476272"/>
    <lineage>
        <taxon>Bacteria</taxon>
        <taxon>Bacillati</taxon>
        <taxon>Bacillota</taxon>
        <taxon>Clostridia</taxon>
        <taxon>Lachnospirales</taxon>
        <taxon>Lachnospiraceae</taxon>
        <taxon>Blautia</taxon>
    </lineage>
</organism>
<dbReference type="HOGENOM" id="CLU_3132868_0_0_9"/>
<reference evidence="1 2" key="2">
    <citation type="submission" date="2009-02" db="EMBL/GenBank/DDBJ databases">
        <title>Draft genome sequence of Blautia hydrogenotrophica DSM 10507 (Ruminococcus hydrogenotrophicus DSM 10507).</title>
        <authorList>
            <person name="Sudarsanam P."/>
            <person name="Ley R."/>
            <person name="Guruge J."/>
            <person name="Turnbaugh P.J."/>
            <person name="Mahowald M."/>
            <person name="Liep D."/>
            <person name="Gordon J."/>
        </authorList>
    </citation>
    <scope>NUCLEOTIDE SEQUENCE [LARGE SCALE GENOMIC DNA]</scope>
    <source>
        <strain evidence="2">DSM 10507 / JCM 14656 / S5a33</strain>
    </source>
</reference>
<protein>
    <submittedName>
        <fullName evidence="1">Uncharacterized protein</fullName>
    </submittedName>
</protein>
<dbReference type="PATRIC" id="fig|476272.21.peg.3801"/>
<comment type="caution">
    <text evidence="1">The sequence shown here is derived from an EMBL/GenBank/DDBJ whole genome shotgun (WGS) entry which is preliminary data.</text>
</comment>